<dbReference type="RefSeq" id="WP_310033384.1">
    <property type="nucleotide sequence ID" value="NZ_JAVDRL010000010.1"/>
</dbReference>
<evidence type="ECO:0000313" key="3">
    <source>
        <dbReference type="Proteomes" id="UP001262754"/>
    </source>
</evidence>
<dbReference type="SUPFAM" id="SSF51182">
    <property type="entry name" value="RmlC-like cupins"/>
    <property type="match status" value="1"/>
</dbReference>
<feature type="signal peptide" evidence="1">
    <location>
        <begin position="1"/>
        <end position="28"/>
    </location>
</feature>
<protein>
    <submittedName>
        <fullName evidence="2">Quercetin dioxygenase-like cupin family protein</fullName>
    </submittedName>
</protein>
<name>A0ABU1N2T7_9CAUL</name>
<feature type="chain" id="PRO_5045134905" evidence="1">
    <location>
        <begin position="29"/>
        <end position="225"/>
    </location>
</feature>
<gene>
    <name evidence="2" type="ORF">J2800_003523</name>
</gene>
<organism evidence="2 3">
    <name type="scientific">Caulobacter rhizosphaerae</name>
    <dbReference type="NCBI Taxonomy" id="2010972"/>
    <lineage>
        <taxon>Bacteria</taxon>
        <taxon>Pseudomonadati</taxon>
        <taxon>Pseudomonadota</taxon>
        <taxon>Alphaproteobacteria</taxon>
        <taxon>Caulobacterales</taxon>
        <taxon>Caulobacteraceae</taxon>
        <taxon>Caulobacter</taxon>
    </lineage>
</organism>
<dbReference type="InterPro" id="IPR011051">
    <property type="entry name" value="RmlC_Cupin_sf"/>
</dbReference>
<keyword evidence="3" id="KW-1185">Reference proteome</keyword>
<sequence length="225" mass="23523">MIWVSSKPLAGILGALALSVAIPLTAHAQATSRTCSGQAGETPGPACLVAHQDLGALPRTPLYWNIYTFADVQAAERAKPQHGVVVQAFGEIWMFDLGAKGRQFEGGRHLADVGPLPIETPQGDFSAEYLKSTFAPGMTAPVHVHSGPEAFYAISGGSCLETPDGVQVARGSGHSLMVRQGPPMLLMAIGQETRQGFALILHGDGSPPTTLTSAWTPKGLCLKAS</sequence>
<dbReference type="Proteomes" id="UP001262754">
    <property type="component" value="Unassembled WGS sequence"/>
</dbReference>
<evidence type="ECO:0000256" key="1">
    <source>
        <dbReference type="SAM" id="SignalP"/>
    </source>
</evidence>
<evidence type="ECO:0000313" key="2">
    <source>
        <dbReference type="EMBL" id="MDR6532763.1"/>
    </source>
</evidence>
<accession>A0ABU1N2T7</accession>
<reference evidence="2 3" key="1">
    <citation type="submission" date="2023-07" db="EMBL/GenBank/DDBJ databases">
        <title>Sorghum-associated microbial communities from plants grown in Nebraska, USA.</title>
        <authorList>
            <person name="Schachtman D."/>
        </authorList>
    </citation>
    <scope>NUCLEOTIDE SEQUENCE [LARGE SCALE GENOMIC DNA]</scope>
    <source>
        <strain evidence="2 3">DS2154</strain>
    </source>
</reference>
<proteinExistence type="predicted"/>
<comment type="caution">
    <text evidence="2">The sequence shown here is derived from an EMBL/GenBank/DDBJ whole genome shotgun (WGS) entry which is preliminary data.</text>
</comment>
<dbReference type="EMBL" id="JAVDRL010000010">
    <property type="protein sequence ID" value="MDR6532763.1"/>
    <property type="molecule type" value="Genomic_DNA"/>
</dbReference>
<keyword evidence="1" id="KW-0732">Signal</keyword>